<name>A0A815BC11_9BILA</name>
<evidence type="ECO:0000313" key="2">
    <source>
        <dbReference type="EMBL" id="CAF1267297.1"/>
    </source>
</evidence>
<sequence length="512" mass="54302">MVWICRECINGRHGSCENDWQCDCECNVNGAADVTQKTLAIGGGVALAVGGIALTIATGGLAAVLFGGVMAGAGISSTFNGAEKAIRRKRIDGKGYAADVAVGAVTGVLTGGMGAAGEVIAANAAKQVAAEGLKIGATKLAVRAATGAVTGVAAKAMDEVKQCSTTDKKWKDYGKSFDENGKQNGTATAWIASAAVGGLGGASTHISSNFTKSVASGVGKSVTRVAVSGTSAAVGDAAIQGANIAVGNQEKYDFKRTVTSATTGAVMTAAQEGIKNTVYQANGGKDNMLRERSNKQAIRKSVPEKDRQAVVDGYENLKEISQSTLIDESNKAIDYTKSLERKAEHEKVVNNYDTQIKAESDLQKAAYRAKNIVEGQQHEQKVRNLINQKNHVIKNFNQQPVTITKDDIHMMNSNNAHVLIKDNLRQVAVDVNPPSATARGPTRATFDYDTNNEGRPEFKFAGYTDKHDYAALPCHGQSDYYKFHDENINYLKAANGLINNFACIKVLESERK</sequence>
<organism evidence="2 4">
    <name type="scientific">Adineta steineri</name>
    <dbReference type="NCBI Taxonomy" id="433720"/>
    <lineage>
        <taxon>Eukaryota</taxon>
        <taxon>Metazoa</taxon>
        <taxon>Spiralia</taxon>
        <taxon>Gnathifera</taxon>
        <taxon>Rotifera</taxon>
        <taxon>Eurotatoria</taxon>
        <taxon>Bdelloidea</taxon>
        <taxon>Adinetida</taxon>
        <taxon>Adinetidae</taxon>
        <taxon>Adineta</taxon>
    </lineage>
</organism>
<gene>
    <name evidence="2" type="ORF">IZO911_LOCUS32226</name>
    <name evidence="3" type="ORF">KXQ929_LOCUS23836</name>
</gene>
<keyword evidence="1" id="KW-0812">Transmembrane</keyword>
<feature type="transmembrane region" description="Helical" evidence="1">
    <location>
        <begin position="45"/>
        <end position="75"/>
    </location>
</feature>
<dbReference type="Proteomes" id="UP000663868">
    <property type="component" value="Unassembled WGS sequence"/>
</dbReference>
<dbReference type="EMBL" id="CAJOBB010001926">
    <property type="protein sequence ID" value="CAF3919789.1"/>
    <property type="molecule type" value="Genomic_DNA"/>
</dbReference>
<evidence type="ECO:0000313" key="4">
    <source>
        <dbReference type="Proteomes" id="UP000663860"/>
    </source>
</evidence>
<keyword evidence="1" id="KW-1133">Transmembrane helix</keyword>
<accession>A0A815BC11</accession>
<evidence type="ECO:0000313" key="3">
    <source>
        <dbReference type="EMBL" id="CAF3919789.1"/>
    </source>
</evidence>
<dbReference type="Proteomes" id="UP000663860">
    <property type="component" value="Unassembled WGS sequence"/>
</dbReference>
<dbReference type="AlphaFoldDB" id="A0A815BC11"/>
<comment type="caution">
    <text evidence="2">The sequence shown here is derived from an EMBL/GenBank/DDBJ whole genome shotgun (WGS) entry which is preliminary data.</text>
</comment>
<reference evidence="2" key="1">
    <citation type="submission" date="2021-02" db="EMBL/GenBank/DDBJ databases">
        <authorList>
            <person name="Nowell W R."/>
        </authorList>
    </citation>
    <scope>NUCLEOTIDE SEQUENCE</scope>
</reference>
<keyword evidence="1" id="KW-0472">Membrane</keyword>
<dbReference type="EMBL" id="CAJNOE010000551">
    <property type="protein sequence ID" value="CAF1267297.1"/>
    <property type="molecule type" value="Genomic_DNA"/>
</dbReference>
<evidence type="ECO:0000256" key="1">
    <source>
        <dbReference type="SAM" id="Phobius"/>
    </source>
</evidence>
<proteinExistence type="predicted"/>
<feature type="transmembrane region" description="Helical" evidence="1">
    <location>
        <begin position="96"/>
        <end position="117"/>
    </location>
</feature>
<protein>
    <submittedName>
        <fullName evidence="2">Uncharacterized protein</fullName>
    </submittedName>
</protein>